<comment type="caution">
    <text evidence="1">The sequence shown here is derived from an EMBL/GenBank/DDBJ whole genome shotgun (WGS) entry which is preliminary data.</text>
</comment>
<keyword evidence="2" id="KW-1185">Reference proteome</keyword>
<organism evidence="1 2">
    <name type="scientific">Pleurodeles waltl</name>
    <name type="common">Iberian ribbed newt</name>
    <dbReference type="NCBI Taxonomy" id="8319"/>
    <lineage>
        <taxon>Eukaryota</taxon>
        <taxon>Metazoa</taxon>
        <taxon>Chordata</taxon>
        <taxon>Craniata</taxon>
        <taxon>Vertebrata</taxon>
        <taxon>Euteleostomi</taxon>
        <taxon>Amphibia</taxon>
        <taxon>Batrachia</taxon>
        <taxon>Caudata</taxon>
        <taxon>Salamandroidea</taxon>
        <taxon>Salamandridae</taxon>
        <taxon>Pleurodelinae</taxon>
        <taxon>Pleurodeles</taxon>
    </lineage>
</organism>
<evidence type="ECO:0000313" key="2">
    <source>
        <dbReference type="Proteomes" id="UP001066276"/>
    </source>
</evidence>
<sequence length="121" mass="13740">MCGGSTRRRACRGARSLTRHEHCVCIGRPRMRRVVRRGQSHAERAPRQTTARLIAGVPISRHGDMPHKETPLISPLSNWCCPLAGYVTGLRHHSLLYHEPLKSLYICRRDMCLLQCTGATW</sequence>
<dbReference type="Proteomes" id="UP001066276">
    <property type="component" value="Chromosome 8"/>
</dbReference>
<dbReference type="AlphaFoldDB" id="A0AAV7NC65"/>
<evidence type="ECO:0000313" key="1">
    <source>
        <dbReference type="EMBL" id="KAJ1113700.1"/>
    </source>
</evidence>
<reference evidence="1" key="1">
    <citation type="journal article" date="2022" name="bioRxiv">
        <title>Sequencing and chromosome-scale assembly of the giantPleurodeles waltlgenome.</title>
        <authorList>
            <person name="Brown T."/>
            <person name="Elewa A."/>
            <person name="Iarovenko S."/>
            <person name="Subramanian E."/>
            <person name="Araus A.J."/>
            <person name="Petzold A."/>
            <person name="Susuki M."/>
            <person name="Suzuki K.-i.T."/>
            <person name="Hayashi T."/>
            <person name="Toyoda A."/>
            <person name="Oliveira C."/>
            <person name="Osipova E."/>
            <person name="Leigh N.D."/>
            <person name="Simon A."/>
            <person name="Yun M.H."/>
        </authorList>
    </citation>
    <scope>NUCLEOTIDE SEQUENCE</scope>
    <source>
        <strain evidence="1">20211129_DDA</strain>
        <tissue evidence="1">Liver</tissue>
    </source>
</reference>
<accession>A0AAV7NC65</accession>
<name>A0AAV7NC65_PLEWA</name>
<protein>
    <submittedName>
        <fullName evidence="1">Uncharacterized protein</fullName>
    </submittedName>
</protein>
<proteinExistence type="predicted"/>
<gene>
    <name evidence="1" type="ORF">NDU88_001942</name>
</gene>
<dbReference type="EMBL" id="JANPWB010000012">
    <property type="protein sequence ID" value="KAJ1113700.1"/>
    <property type="molecule type" value="Genomic_DNA"/>
</dbReference>